<dbReference type="HOGENOM" id="CLU_2727398_0_0_1"/>
<keyword evidence="4" id="KW-1185">Reference proteome</keyword>
<accession>D7TW36</accession>
<feature type="region of interest" description="Disordered" evidence="1">
    <location>
        <begin position="53"/>
        <end position="72"/>
    </location>
</feature>
<evidence type="ECO:0000256" key="1">
    <source>
        <dbReference type="SAM" id="MobiDB-lite"/>
    </source>
</evidence>
<feature type="transmembrane region" description="Helical" evidence="2">
    <location>
        <begin position="22"/>
        <end position="44"/>
    </location>
</feature>
<keyword evidence="2" id="KW-0472">Membrane</keyword>
<dbReference type="AlphaFoldDB" id="D7TW36"/>
<dbReference type="InParanoid" id="D7TW36"/>
<dbReference type="EMBL" id="FN596251">
    <property type="protein sequence ID" value="CBI34711.3"/>
    <property type="molecule type" value="Genomic_DNA"/>
</dbReference>
<proteinExistence type="predicted"/>
<reference evidence="4" key="1">
    <citation type="journal article" date="2007" name="Nature">
        <title>The grapevine genome sequence suggests ancestral hexaploidization in major angiosperm phyla.</title>
        <authorList>
            <consortium name="The French-Italian Public Consortium for Grapevine Genome Characterization."/>
            <person name="Jaillon O."/>
            <person name="Aury J.-M."/>
            <person name="Noel B."/>
            <person name="Policriti A."/>
            <person name="Clepet C."/>
            <person name="Casagrande A."/>
            <person name="Choisne N."/>
            <person name="Aubourg S."/>
            <person name="Vitulo N."/>
            <person name="Jubin C."/>
            <person name="Vezzi A."/>
            <person name="Legeai F."/>
            <person name="Hugueney P."/>
            <person name="Dasilva C."/>
            <person name="Horner D."/>
            <person name="Mica E."/>
            <person name="Jublot D."/>
            <person name="Poulain J."/>
            <person name="Bruyere C."/>
            <person name="Billault A."/>
            <person name="Segurens B."/>
            <person name="Gouyvenoux M."/>
            <person name="Ugarte E."/>
            <person name="Cattonaro F."/>
            <person name="Anthouard V."/>
            <person name="Vico V."/>
            <person name="Del Fabbro C."/>
            <person name="Alaux M."/>
            <person name="Di Gaspero G."/>
            <person name="Dumas V."/>
            <person name="Felice N."/>
            <person name="Paillard S."/>
            <person name="Juman I."/>
            <person name="Moroldo M."/>
            <person name="Scalabrin S."/>
            <person name="Canaguier A."/>
            <person name="Le Clainche I."/>
            <person name="Malacrida G."/>
            <person name="Durand E."/>
            <person name="Pesole G."/>
            <person name="Laucou V."/>
            <person name="Chatelet P."/>
            <person name="Merdinoglu D."/>
            <person name="Delledonne M."/>
            <person name="Pezzotti M."/>
            <person name="Lecharny A."/>
            <person name="Scarpelli C."/>
            <person name="Artiguenave F."/>
            <person name="Pe M.E."/>
            <person name="Valle G."/>
            <person name="Morgante M."/>
            <person name="Caboche M."/>
            <person name="Adam-Blondon A.-F."/>
            <person name="Weissenbach J."/>
            <person name="Quetier F."/>
            <person name="Wincker P."/>
        </authorList>
    </citation>
    <scope>NUCLEOTIDE SEQUENCE [LARGE SCALE GENOMIC DNA]</scope>
    <source>
        <strain evidence="4">cv. Pinot noir / PN40024</strain>
    </source>
</reference>
<organism evidence="3 4">
    <name type="scientific">Vitis vinifera</name>
    <name type="common">Grape</name>
    <dbReference type="NCBI Taxonomy" id="29760"/>
    <lineage>
        <taxon>Eukaryota</taxon>
        <taxon>Viridiplantae</taxon>
        <taxon>Streptophyta</taxon>
        <taxon>Embryophyta</taxon>
        <taxon>Tracheophyta</taxon>
        <taxon>Spermatophyta</taxon>
        <taxon>Magnoliopsida</taxon>
        <taxon>eudicotyledons</taxon>
        <taxon>Gunneridae</taxon>
        <taxon>Pentapetalae</taxon>
        <taxon>rosids</taxon>
        <taxon>Vitales</taxon>
        <taxon>Vitaceae</taxon>
        <taxon>Viteae</taxon>
        <taxon>Vitis</taxon>
    </lineage>
</organism>
<keyword evidence="2" id="KW-0812">Transmembrane</keyword>
<evidence type="ECO:0000313" key="3">
    <source>
        <dbReference type="EMBL" id="CBI34711.3"/>
    </source>
</evidence>
<dbReference type="Proteomes" id="UP000009183">
    <property type="component" value="Chromosome 2"/>
</dbReference>
<sequence>MSTAVATDQLHFRWKYEKQGNIPIIAIIVLIVIVSIFVLCFIIYRICFKNNKENENQPQNQDEVGNIELNGV</sequence>
<evidence type="ECO:0000256" key="2">
    <source>
        <dbReference type="SAM" id="Phobius"/>
    </source>
</evidence>
<keyword evidence="2" id="KW-1133">Transmembrane helix</keyword>
<evidence type="ECO:0000313" key="4">
    <source>
        <dbReference type="Proteomes" id="UP000009183"/>
    </source>
</evidence>
<name>D7TW36_VITVI</name>
<protein>
    <submittedName>
        <fullName evidence="3">Uncharacterized protein</fullName>
    </submittedName>
</protein>
<dbReference type="PaxDb" id="29760-VIT_02s0025g03990.t01"/>
<gene>
    <name evidence="3" type="ordered locus">VIT_02s0025g03990</name>
</gene>